<evidence type="ECO:0000256" key="1">
    <source>
        <dbReference type="SAM" id="Coils"/>
    </source>
</evidence>
<dbReference type="EMBL" id="CAKOGP040001513">
    <property type="protein sequence ID" value="CAJ1945789.1"/>
    <property type="molecule type" value="Genomic_DNA"/>
</dbReference>
<accession>A0AAD2FKK4</accession>
<protein>
    <submittedName>
        <fullName evidence="2">Uncharacterized protein</fullName>
    </submittedName>
</protein>
<organism evidence="2 3">
    <name type="scientific">Cylindrotheca closterium</name>
    <dbReference type="NCBI Taxonomy" id="2856"/>
    <lineage>
        <taxon>Eukaryota</taxon>
        <taxon>Sar</taxon>
        <taxon>Stramenopiles</taxon>
        <taxon>Ochrophyta</taxon>
        <taxon>Bacillariophyta</taxon>
        <taxon>Bacillariophyceae</taxon>
        <taxon>Bacillariophycidae</taxon>
        <taxon>Bacillariales</taxon>
        <taxon>Bacillariaceae</taxon>
        <taxon>Cylindrotheca</taxon>
    </lineage>
</organism>
<dbReference type="Proteomes" id="UP001295423">
    <property type="component" value="Unassembled WGS sequence"/>
</dbReference>
<gene>
    <name evidence="2" type="ORF">CYCCA115_LOCUS9932</name>
</gene>
<comment type="caution">
    <text evidence="2">The sequence shown here is derived from an EMBL/GenBank/DDBJ whole genome shotgun (WGS) entry which is preliminary data.</text>
</comment>
<reference evidence="2" key="1">
    <citation type="submission" date="2023-08" db="EMBL/GenBank/DDBJ databases">
        <authorList>
            <person name="Audoor S."/>
            <person name="Bilcke G."/>
        </authorList>
    </citation>
    <scope>NUCLEOTIDE SEQUENCE</scope>
</reference>
<evidence type="ECO:0000313" key="2">
    <source>
        <dbReference type="EMBL" id="CAJ1945789.1"/>
    </source>
</evidence>
<keyword evidence="1" id="KW-0175">Coiled coil</keyword>
<keyword evidence="3" id="KW-1185">Reference proteome</keyword>
<dbReference type="AlphaFoldDB" id="A0AAD2FKK4"/>
<feature type="coiled-coil region" evidence="1">
    <location>
        <begin position="1"/>
        <end position="28"/>
    </location>
</feature>
<name>A0AAD2FKK4_9STRA</name>
<evidence type="ECO:0000313" key="3">
    <source>
        <dbReference type="Proteomes" id="UP001295423"/>
    </source>
</evidence>
<proteinExistence type="predicted"/>
<sequence>MAELQGMLAQLIAQLDRQNTAAEQANAAAAIAAAATVAPTAATVAPTAATGSSMADPLATPRDGTVDKMPAFLHDLKTALKVHKMDTAGTSSIIFFGGKNLLDDYASIPLVDITAAATSRTDARAKQNSKALFAKLLGSTTGALQDKILKTNGNLPNHEDGPTLFKEMIDTTAVSSVLVSMTALAELDPGDFEYKMPSVNIELRPRSTKTPPWVALAVTWNGRERWSNESNRSCKLQENGNLGDGILNIRRSITTGGLAGSWTTGPWIDLLVDHWSTARRARGPLVHGSISSWTTGPRLDVLVDQWTIQSHCPIPIAAAGICSQLARRLAGMPGKNNDNPNGRYYQSMLYITLKRLSMTNKRRSDGFAHCFLDQMVESGANKLPSNLWPCQIRHLLVDQPKMK</sequence>